<dbReference type="EMBL" id="BAAAHQ010000041">
    <property type="protein sequence ID" value="GAA0947262.1"/>
    <property type="molecule type" value="Genomic_DNA"/>
</dbReference>
<keyword evidence="1" id="KW-0472">Membrane</keyword>
<name>A0ABN1QTH9_9ACTN</name>
<reference evidence="2 3" key="1">
    <citation type="journal article" date="2019" name="Int. J. Syst. Evol. Microbiol.">
        <title>The Global Catalogue of Microorganisms (GCM) 10K type strain sequencing project: providing services to taxonomists for standard genome sequencing and annotation.</title>
        <authorList>
            <consortium name="The Broad Institute Genomics Platform"/>
            <consortium name="The Broad Institute Genome Sequencing Center for Infectious Disease"/>
            <person name="Wu L."/>
            <person name="Ma J."/>
        </authorList>
    </citation>
    <scope>NUCLEOTIDE SEQUENCE [LARGE SCALE GENOMIC DNA]</scope>
    <source>
        <strain evidence="2 3">JCM 11136</strain>
    </source>
</reference>
<comment type="caution">
    <text evidence="2">The sequence shown here is derived from an EMBL/GenBank/DDBJ whole genome shotgun (WGS) entry which is preliminary data.</text>
</comment>
<evidence type="ECO:0000256" key="1">
    <source>
        <dbReference type="SAM" id="Phobius"/>
    </source>
</evidence>
<gene>
    <name evidence="2" type="ORF">GCM10009560_63550</name>
</gene>
<keyword evidence="1" id="KW-1133">Transmembrane helix</keyword>
<evidence type="ECO:0000313" key="3">
    <source>
        <dbReference type="Proteomes" id="UP001501578"/>
    </source>
</evidence>
<sequence length="82" mass="8354">MRADFVAPHFGAAVTPLVTGLPSKSRAVGLVGLIGFPAGTIPLAPWATAAALLAAFLIAASGCAMYMLLRRLPPAAKLEVPQ</sequence>
<dbReference type="Proteomes" id="UP001501578">
    <property type="component" value="Unassembled WGS sequence"/>
</dbReference>
<keyword evidence="1" id="KW-0812">Transmembrane</keyword>
<proteinExistence type="predicted"/>
<organism evidence="2 3">
    <name type="scientific">Nonomuraea longicatena</name>
    <dbReference type="NCBI Taxonomy" id="83682"/>
    <lineage>
        <taxon>Bacteria</taxon>
        <taxon>Bacillati</taxon>
        <taxon>Actinomycetota</taxon>
        <taxon>Actinomycetes</taxon>
        <taxon>Streptosporangiales</taxon>
        <taxon>Streptosporangiaceae</taxon>
        <taxon>Nonomuraea</taxon>
    </lineage>
</organism>
<accession>A0ABN1QTH9</accession>
<protein>
    <submittedName>
        <fullName evidence="2">Uncharacterized protein</fullName>
    </submittedName>
</protein>
<keyword evidence="3" id="KW-1185">Reference proteome</keyword>
<feature type="transmembrane region" description="Helical" evidence="1">
    <location>
        <begin position="43"/>
        <end position="69"/>
    </location>
</feature>
<evidence type="ECO:0000313" key="2">
    <source>
        <dbReference type="EMBL" id="GAA0947262.1"/>
    </source>
</evidence>